<keyword evidence="11" id="KW-1071">Ligand-gated ion channel</keyword>
<accession>A0A9B7I0G4</accession>
<evidence type="ECO:0000256" key="11">
    <source>
        <dbReference type="ARBA" id="ARBA00023286"/>
    </source>
</evidence>
<feature type="transmembrane region" description="Helical" evidence="13">
    <location>
        <begin position="401"/>
        <end position="419"/>
    </location>
</feature>
<evidence type="ECO:0000256" key="2">
    <source>
        <dbReference type="ARBA" id="ARBA00008685"/>
    </source>
</evidence>
<evidence type="ECO:0000256" key="6">
    <source>
        <dbReference type="ARBA" id="ARBA00022989"/>
    </source>
</evidence>
<dbReference type="GO" id="GO:0005886">
    <property type="term" value="C:plasma membrane"/>
    <property type="evidence" value="ECO:0007669"/>
    <property type="project" value="UniProtKB-SubCell"/>
</dbReference>
<keyword evidence="6 13" id="KW-1133">Transmembrane helix</keyword>
<reference evidence="16 17" key="1">
    <citation type="submission" date="2025-04" db="UniProtKB">
        <authorList>
            <consortium name="RefSeq"/>
        </authorList>
    </citation>
    <scope>IDENTIFICATION</scope>
</reference>
<evidence type="ECO:0000256" key="13">
    <source>
        <dbReference type="SAM" id="Phobius"/>
    </source>
</evidence>
<evidence type="ECO:0000256" key="3">
    <source>
        <dbReference type="ARBA" id="ARBA00022448"/>
    </source>
</evidence>
<dbReference type="OrthoDB" id="6117597at2759"/>
<dbReference type="Gene3D" id="3.40.190.10">
    <property type="entry name" value="Periplasmic binding protein-like II"/>
    <property type="match status" value="3"/>
</dbReference>
<name>A0A9B7I0G4_BOMTE</name>
<dbReference type="GeneID" id="100643744"/>
<keyword evidence="5 13" id="KW-0812">Transmembrane</keyword>
<dbReference type="Pfam" id="PF00060">
    <property type="entry name" value="Lig_chan"/>
    <property type="match status" value="1"/>
</dbReference>
<dbReference type="SUPFAM" id="SSF53850">
    <property type="entry name" value="Periplasmic binding protein-like II"/>
    <property type="match status" value="1"/>
</dbReference>
<dbReference type="RefSeq" id="XP_048268599.1">
    <property type="nucleotide sequence ID" value="XM_048412642.1"/>
</dbReference>
<keyword evidence="12" id="KW-0407">Ion channel</keyword>
<evidence type="ECO:0000259" key="14">
    <source>
        <dbReference type="SMART" id="SM00079"/>
    </source>
</evidence>
<dbReference type="InterPro" id="IPR052192">
    <property type="entry name" value="Insect_Ionotropic_Sensory_Rcpt"/>
</dbReference>
<evidence type="ECO:0000256" key="5">
    <source>
        <dbReference type="ARBA" id="ARBA00022692"/>
    </source>
</evidence>
<evidence type="ECO:0000256" key="7">
    <source>
        <dbReference type="ARBA" id="ARBA00023065"/>
    </source>
</evidence>
<keyword evidence="9 16" id="KW-0675">Receptor</keyword>
<dbReference type="SMART" id="SM00079">
    <property type="entry name" value="PBPe"/>
    <property type="match status" value="1"/>
</dbReference>
<sequence length="691" mass="78394">MNATKRLRILSLGGIDKIRDHLVAIIEKLIIFTYALSAARKLLTKEVTMLRFRREFCATLLLLCVSRSTRLSASLADAEPILIRPLKVYESLIKGVHDHFNNTCVILFHGTMNVIEKKGLEDIDGLLALQRYLSGSLNIRTVIMDFSMFKTRVGKTYYHIKRPLFVLLNDLDEIREQFTSVSKWITMSYPTWLLFLRDGTKFDEFLSNVYVPFNCVLMVTQRDSKGTGEIVRDVYQISKEDNLRSMRFGEWNAREGFQGPQLGLYQRRNDLNGRNIRVVSVHDPPVSRIIRDKAGQPSRIGGFFGEVIQLLKEGMNCTFTYMEASSWGTRLPNGTWTGSIRMLVEDKADLAATELMMSSDRLEAIKFTTPVYSTKCRAYIRRPDTTAVKWNTYLAPFAFNVWNAIGLTVVVVALTITGIDVLSRKVNWFPVDLRSNSRSTLSEILFFVFGAFCGQGMEPSPLDPTRLVHLNVHLTGVVVLAAYSAALISFLAIKTFVMPFTTMEGLLKDGTYRFAVVGDSADYSFFQNTSDTVLTVMFEELLARELDLPVNYLDGLNRVCQEKKYAFMTLDNMATVLQGKVECAVEPLDAIMQTTIAMAVPIHSPYRGIIDTNILLLRDSGILQRLLKLEWSSQVRWAKSGWSSVELEDAVPLLLFLISSYLVTCLVLLVERIVCRNREQRSRSDQRFTGN</sequence>
<dbReference type="RefSeq" id="XP_048268598.1">
    <property type="nucleotide sequence ID" value="XM_048412641.1"/>
</dbReference>
<feature type="domain" description="Ionotropic glutamate receptor C-terminal" evidence="14">
    <location>
        <begin position="275"/>
        <end position="633"/>
    </location>
</feature>
<organism evidence="15 16">
    <name type="scientific">Bombus terrestris</name>
    <name type="common">Buff-tailed bumblebee</name>
    <name type="synonym">Apis terrestris</name>
    <dbReference type="NCBI Taxonomy" id="30195"/>
    <lineage>
        <taxon>Eukaryota</taxon>
        <taxon>Metazoa</taxon>
        <taxon>Ecdysozoa</taxon>
        <taxon>Arthropoda</taxon>
        <taxon>Hexapoda</taxon>
        <taxon>Insecta</taxon>
        <taxon>Pterygota</taxon>
        <taxon>Neoptera</taxon>
        <taxon>Endopterygota</taxon>
        <taxon>Hymenoptera</taxon>
        <taxon>Apocrita</taxon>
        <taxon>Aculeata</taxon>
        <taxon>Apoidea</taxon>
        <taxon>Anthophila</taxon>
        <taxon>Apidae</taxon>
        <taxon>Bombus</taxon>
        <taxon>Bombus</taxon>
    </lineage>
</organism>
<comment type="subcellular location">
    <subcellularLocation>
        <location evidence="1">Cell membrane</location>
        <topology evidence="1">Multi-pass membrane protein</topology>
    </subcellularLocation>
</comment>
<evidence type="ECO:0000256" key="4">
    <source>
        <dbReference type="ARBA" id="ARBA00022475"/>
    </source>
</evidence>
<dbReference type="InterPro" id="IPR019594">
    <property type="entry name" value="Glu/Gly-bd"/>
</dbReference>
<evidence type="ECO:0000256" key="10">
    <source>
        <dbReference type="ARBA" id="ARBA00023180"/>
    </source>
</evidence>
<keyword evidence="7" id="KW-0406">Ion transport</keyword>
<keyword evidence="10" id="KW-0325">Glycoprotein</keyword>
<dbReference type="GO" id="GO:0050906">
    <property type="term" value="P:detection of stimulus involved in sensory perception"/>
    <property type="evidence" value="ECO:0007669"/>
    <property type="project" value="UniProtKB-ARBA"/>
</dbReference>
<dbReference type="PANTHER" id="PTHR42643">
    <property type="entry name" value="IONOTROPIC RECEPTOR 20A-RELATED"/>
    <property type="match status" value="1"/>
</dbReference>
<dbReference type="Pfam" id="PF10613">
    <property type="entry name" value="Lig_chan-Glu_bd"/>
    <property type="match status" value="1"/>
</dbReference>
<evidence type="ECO:0000313" key="15">
    <source>
        <dbReference type="Proteomes" id="UP000835206"/>
    </source>
</evidence>
<protein>
    <submittedName>
        <fullName evidence="16 17">Glutamate receptor U1 isoform X1</fullName>
    </submittedName>
</protein>
<evidence type="ECO:0000313" key="18">
    <source>
        <dbReference type="RefSeq" id="XP_048268598.1"/>
    </source>
</evidence>
<comment type="similarity">
    <text evidence="2">Belongs to the glutamate-gated ion channel (TC 1.A.10.1) family.</text>
</comment>
<proteinExistence type="inferred from homology"/>
<keyword evidence="4" id="KW-1003">Cell membrane</keyword>
<evidence type="ECO:0000256" key="9">
    <source>
        <dbReference type="ARBA" id="ARBA00023170"/>
    </source>
</evidence>
<dbReference type="RefSeq" id="XP_020722670.2">
    <property type="nucleotide sequence ID" value="XM_020867011.2"/>
</dbReference>
<evidence type="ECO:0000256" key="12">
    <source>
        <dbReference type="ARBA" id="ARBA00023303"/>
    </source>
</evidence>
<keyword evidence="15" id="KW-1185">Reference proteome</keyword>
<dbReference type="GO" id="GO:0015276">
    <property type="term" value="F:ligand-gated monoatomic ion channel activity"/>
    <property type="evidence" value="ECO:0007669"/>
    <property type="project" value="InterPro"/>
</dbReference>
<evidence type="ECO:0000256" key="8">
    <source>
        <dbReference type="ARBA" id="ARBA00023136"/>
    </source>
</evidence>
<dbReference type="PANTHER" id="PTHR42643:SF30">
    <property type="entry name" value="IONOTROPIC RECEPTOR 40A-RELATED"/>
    <property type="match status" value="1"/>
</dbReference>
<evidence type="ECO:0000313" key="16">
    <source>
        <dbReference type="RefSeq" id="XP_020722668.2"/>
    </source>
</evidence>
<keyword evidence="8 13" id="KW-0472">Membrane</keyword>
<dbReference type="InterPro" id="IPR001320">
    <property type="entry name" value="Iontro_rcpt_C"/>
</dbReference>
<evidence type="ECO:0000313" key="17">
    <source>
        <dbReference type="RefSeq" id="XP_020722670.2"/>
    </source>
</evidence>
<evidence type="ECO:0000313" key="19">
    <source>
        <dbReference type="RefSeq" id="XP_048268599.1"/>
    </source>
</evidence>
<gene>
    <name evidence="16 17 18 19" type="primary">LOC100643744</name>
</gene>
<dbReference type="Proteomes" id="UP000835206">
    <property type="component" value="Chromosome 15"/>
</dbReference>
<keyword evidence="3" id="KW-0813">Transport</keyword>
<feature type="transmembrane region" description="Helical" evidence="13">
    <location>
        <begin position="472"/>
        <end position="493"/>
    </location>
</feature>
<dbReference type="AlphaFoldDB" id="A0A9B7I0G4"/>
<evidence type="ECO:0000256" key="1">
    <source>
        <dbReference type="ARBA" id="ARBA00004651"/>
    </source>
</evidence>
<dbReference type="RefSeq" id="XP_020722668.2">
    <property type="nucleotide sequence ID" value="XM_020867009.2"/>
</dbReference>